<dbReference type="InterPro" id="IPR016024">
    <property type="entry name" value="ARM-type_fold"/>
</dbReference>
<proteinExistence type="predicted"/>
<organism evidence="1 2">
    <name type="scientific">Angomonas deanei</name>
    <dbReference type="NCBI Taxonomy" id="59799"/>
    <lineage>
        <taxon>Eukaryota</taxon>
        <taxon>Discoba</taxon>
        <taxon>Euglenozoa</taxon>
        <taxon>Kinetoplastea</taxon>
        <taxon>Metakinetoplastina</taxon>
        <taxon>Trypanosomatida</taxon>
        <taxon>Trypanosomatidae</taxon>
        <taxon>Strigomonadinae</taxon>
        <taxon>Angomonas</taxon>
    </lineage>
</organism>
<dbReference type="Proteomes" id="UP000515908">
    <property type="component" value="Chromosome 12"/>
</dbReference>
<dbReference type="VEuPathDB" id="TriTrypDB:ADEAN_000645500"/>
<dbReference type="Gene3D" id="1.25.10.10">
    <property type="entry name" value="Leucine-rich Repeat Variant"/>
    <property type="match status" value="1"/>
</dbReference>
<name>A0A7G2CL45_9TRYP</name>
<dbReference type="SUPFAM" id="SSF48371">
    <property type="entry name" value="ARM repeat"/>
    <property type="match status" value="1"/>
</dbReference>
<evidence type="ECO:0000313" key="2">
    <source>
        <dbReference type="Proteomes" id="UP000515908"/>
    </source>
</evidence>
<dbReference type="InterPro" id="IPR011989">
    <property type="entry name" value="ARM-like"/>
</dbReference>
<keyword evidence="2" id="KW-1185">Reference proteome</keyword>
<dbReference type="EMBL" id="LR877156">
    <property type="protein sequence ID" value="CAD2218962.1"/>
    <property type="molecule type" value="Genomic_DNA"/>
</dbReference>
<sequence>MESPIDPAIFRALFHVLVGGAALASLYSVYHQKYDIENTMGETFTRLKKAKSNDEKETVLMEMLSLIQNDAAKKKASSRLSAVKLGDQLVKLVKLQKDGSNAEVVSAAIKAIVRVFGADAAGRSRLHAYGGYKALLATLSEAHRQGNEDLMEEVADALVQLTEVNDEDLLTSADIPPGAEGCHALATMPAVVKMLRIIDESSPVLFLNAVTGIYANMTMFAAGAKNIGKGTDGHSGISFFLKLLEHSNRGVVENSVRTVRYIIRTNIGTEEVCKQENVERLASLFTSNGSVIVLNSVMTILLIMMAADEHGEEFYKNVNETNILVTLFELYVRHADRSVRSRAEALCSFLLRAKHTSEKVATLTERYRSQILQRQEKDKEEQQRQMQQMQQQQMMQRMMMEQMGIDPSMMMA</sequence>
<protein>
    <submittedName>
        <fullName evidence="1">Uncharacterized protein</fullName>
    </submittedName>
</protein>
<reference evidence="1 2" key="1">
    <citation type="submission" date="2020-08" db="EMBL/GenBank/DDBJ databases">
        <authorList>
            <person name="Newling K."/>
            <person name="Davey J."/>
            <person name="Forrester S."/>
        </authorList>
    </citation>
    <scope>NUCLEOTIDE SEQUENCE [LARGE SCALE GENOMIC DNA]</scope>
    <source>
        <strain evidence="2">Crithidia deanei Carvalho (ATCC PRA-265)</strain>
    </source>
</reference>
<dbReference type="OrthoDB" id="276864at2759"/>
<evidence type="ECO:0000313" key="1">
    <source>
        <dbReference type="EMBL" id="CAD2218962.1"/>
    </source>
</evidence>
<gene>
    <name evidence="1" type="ORF">ADEAN_000645500</name>
</gene>
<accession>A0A7G2CL45</accession>
<dbReference type="AlphaFoldDB" id="A0A7G2CL45"/>